<dbReference type="PROSITE" id="PS51312">
    <property type="entry name" value="SB"/>
    <property type="match status" value="1"/>
</dbReference>
<dbReference type="SUPFAM" id="SSF54495">
    <property type="entry name" value="UBC-like"/>
    <property type="match status" value="1"/>
</dbReference>
<comment type="subcellular location">
    <subcellularLocation>
        <location evidence="1">Endosome</location>
    </subcellularLocation>
</comment>
<dbReference type="InterPro" id="IPR008883">
    <property type="entry name" value="UEV_N"/>
</dbReference>
<evidence type="ECO:0000256" key="5">
    <source>
        <dbReference type="ARBA" id="ARBA00022927"/>
    </source>
</evidence>
<evidence type="ECO:0000256" key="4">
    <source>
        <dbReference type="ARBA" id="ARBA00022753"/>
    </source>
</evidence>
<organism evidence="10 11">
    <name type="scientific">Tetracentron sinense</name>
    <name type="common">Spur-leaf</name>
    <dbReference type="NCBI Taxonomy" id="13715"/>
    <lineage>
        <taxon>Eukaryota</taxon>
        <taxon>Viridiplantae</taxon>
        <taxon>Streptophyta</taxon>
        <taxon>Embryophyta</taxon>
        <taxon>Tracheophyta</taxon>
        <taxon>Spermatophyta</taxon>
        <taxon>Magnoliopsida</taxon>
        <taxon>Trochodendrales</taxon>
        <taxon>Trochodendraceae</taxon>
        <taxon>Tetracentron</taxon>
    </lineage>
</organism>
<dbReference type="PROSITE" id="PS51322">
    <property type="entry name" value="UEV"/>
    <property type="match status" value="1"/>
</dbReference>
<feature type="domain" description="SB" evidence="8">
    <location>
        <begin position="270"/>
        <end position="335"/>
    </location>
</feature>
<protein>
    <submittedName>
        <fullName evidence="10">Uncharacterized protein</fullName>
    </submittedName>
</protein>
<evidence type="ECO:0000256" key="2">
    <source>
        <dbReference type="ARBA" id="ARBA00009594"/>
    </source>
</evidence>
<dbReference type="InterPro" id="IPR016135">
    <property type="entry name" value="UBQ-conjugating_enzyme/RWD"/>
</dbReference>
<evidence type="ECO:0000259" key="9">
    <source>
        <dbReference type="PROSITE" id="PS51322"/>
    </source>
</evidence>
<proteinExistence type="inferred from homology"/>
<comment type="similarity">
    <text evidence="2">Belongs to the ubiquitin-conjugating enzyme family. UEV subfamily.</text>
</comment>
<reference evidence="10 11" key="1">
    <citation type="submission" date="2020-04" db="EMBL/GenBank/DDBJ databases">
        <title>Plant Genome Project.</title>
        <authorList>
            <person name="Zhang R.-G."/>
        </authorList>
    </citation>
    <scope>NUCLEOTIDE SEQUENCE [LARGE SCALE GENOMIC DNA]</scope>
    <source>
        <strain evidence="10">YNK0</strain>
        <tissue evidence="10">Leaf</tissue>
    </source>
</reference>
<evidence type="ECO:0000259" key="8">
    <source>
        <dbReference type="PROSITE" id="PS51312"/>
    </source>
</evidence>
<dbReference type="AlphaFoldDB" id="A0A835DIF5"/>
<accession>A0A835DIF5</accession>
<evidence type="ECO:0000256" key="1">
    <source>
        <dbReference type="ARBA" id="ARBA00004177"/>
    </source>
</evidence>
<name>A0A835DIF5_TETSI</name>
<dbReference type="InterPro" id="IPR052070">
    <property type="entry name" value="ESCRT-I_UEV_domain"/>
</dbReference>
<keyword evidence="11" id="KW-1185">Reference proteome</keyword>
<evidence type="ECO:0000313" key="10">
    <source>
        <dbReference type="EMBL" id="KAF8401777.1"/>
    </source>
</evidence>
<evidence type="ECO:0000256" key="6">
    <source>
        <dbReference type="ARBA" id="ARBA00023054"/>
    </source>
</evidence>
<dbReference type="InterPro" id="IPR017916">
    <property type="entry name" value="SB_dom"/>
</dbReference>
<dbReference type="EMBL" id="JABCRI010000008">
    <property type="protein sequence ID" value="KAF8401777.1"/>
    <property type="molecule type" value="Genomic_DNA"/>
</dbReference>
<dbReference type="InterPro" id="IPR037202">
    <property type="entry name" value="ESCRT_assembly_dom"/>
</dbReference>
<dbReference type="OMA" id="PDQKWLI"/>
<dbReference type="GO" id="GO:0015031">
    <property type="term" value="P:protein transport"/>
    <property type="evidence" value="ECO:0007669"/>
    <property type="project" value="UniProtKB-UniRule"/>
</dbReference>
<dbReference type="PANTHER" id="PTHR23306:SF21">
    <property type="entry name" value="UBIQUITIN-CONJUGATING ENZYME_RWD-LIKE PROTEIN"/>
    <property type="match status" value="1"/>
</dbReference>
<dbReference type="PANTHER" id="PTHR23306">
    <property type="entry name" value="TUMOR SUSCEPTIBILITY GENE 101 PROTEIN-RELATED"/>
    <property type="match status" value="1"/>
</dbReference>
<dbReference type="CDD" id="cd11685">
    <property type="entry name" value="UEV_TSG101-like"/>
    <property type="match status" value="1"/>
</dbReference>
<comment type="caution">
    <text evidence="10">The sequence shown here is derived from an EMBL/GenBank/DDBJ whole genome shotgun (WGS) entry which is preliminary data.</text>
</comment>
<keyword evidence="6" id="KW-0175">Coiled coil</keyword>
<keyword evidence="5 7" id="KW-0653">Protein transport</keyword>
<dbReference type="GO" id="GO:0000813">
    <property type="term" value="C:ESCRT I complex"/>
    <property type="evidence" value="ECO:0007669"/>
    <property type="project" value="TreeGrafter"/>
</dbReference>
<dbReference type="OrthoDB" id="306304at2759"/>
<gene>
    <name evidence="10" type="ORF">HHK36_012723</name>
</gene>
<dbReference type="Gene3D" id="3.10.110.10">
    <property type="entry name" value="Ubiquitin Conjugating Enzyme"/>
    <property type="match status" value="1"/>
</dbReference>
<evidence type="ECO:0000256" key="7">
    <source>
        <dbReference type="PROSITE-ProRule" id="PRU00644"/>
    </source>
</evidence>
<evidence type="ECO:0000313" key="11">
    <source>
        <dbReference type="Proteomes" id="UP000655225"/>
    </source>
</evidence>
<dbReference type="SUPFAM" id="SSF140111">
    <property type="entry name" value="Endosomal sorting complex assembly domain"/>
    <property type="match status" value="1"/>
</dbReference>
<dbReference type="Pfam" id="PF05743">
    <property type="entry name" value="UEV"/>
    <property type="match status" value="1"/>
</dbReference>
<dbReference type="GO" id="GO:0008333">
    <property type="term" value="P:endosome to lysosome transport"/>
    <property type="evidence" value="ECO:0007669"/>
    <property type="project" value="TreeGrafter"/>
</dbReference>
<keyword evidence="4" id="KW-0967">Endosome</keyword>
<keyword evidence="3 7" id="KW-0813">Transport</keyword>
<sequence length="335" mass="37753">MAPSSSIQFVDAALSCTSPFALSYRNPNQKWLIRDHLVSLLRDFPSFTPSTETYIHDDGTTVNLLNASGTLLVSQATPPIPLIIWLHQDYPYTPPTVFLLLTPINPIPHDHPFVDPSGATTSPYLQTWLYPRSNLSDLAHNLVCLFAHHHPFFSPLDSIFSSFTQPSLASKMEALDRLTAALHYDMVALQAKAGEEIEELSILQSELVERSDITTSMLLGLEHERTNLKQRVTDLTEETDMLMNWLRVHDPKFVISATGDEAEKAFEAADEESGQVLDCLAADRAIEDLVYALDKAIEDGVMTFEEYIKQVRKLAREQFFHRVKLVKLRSSDILQ</sequence>
<dbReference type="GO" id="GO:0043130">
    <property type="term" value="F:ubiquitin binding"/>
    <property type="evidence" value="ECO:0007669"/>
    <property type="project" value="TreeGrafter"/>
</dbReference>
<evidence type="ECO:0000256" key="3">
    <source>
        <dbReference type="ARBA" id="ARBA00022448"/>
    </source>
</evidence>
<dbReference type="Proteomes" id="UP000655225">
    <property type="component" value="Unassembled WGS sequence"/>
</dbReference>
<feature type="domain" description="UEV" evidence="9">
    <location>
        <begin position="14"/>
        <end position="156"/>
    </location>
</feature>
<dbReference type="Pfam" id="PF09454">
    <property type="entry name" value="Vps23_core"/>
    <property type="match status" value="1"/>
</dbReference>
<dbReference type="Gene3D" id="6.10.140.820">
    <property type="match status" value="1"/>
</dbReference>